<protein>
    <submittedName>
        <fullName evidence="2">Uncharacterized protein</fullName>
    </submittedName>
</protein>
<dbReference type="OMA" id="CYYLLLY"/>
<dbReference type="Proteomes" id="UP000033188">
    <property type="component" value="Chromosome 3"/>
</dbReference>
<dbReference type="EMBL" id="LK391709">
    <property type="protein sequence ID" value="CDR96308.1"/>
    <property type="molecule type" value="Genomic_DNA"/>
</dbReference>
<reference evidence="3" key="1">
    <citation type="journal article" date="2014" name="Nucleic Acids Res.">
        <title>The evolutionary dynamics of variant antigen genes in Babesia reveal a history of genomic innovation underlying host-parasite interaction.</title>
        <authorList>
            <person name="Jackson A.P."/>
            <person name="Otto T.D."/>
            <person name="Darby A."/>
            <person name="Ramaprasad A."/>
            <person name="Xia D."/>
            <person name="Echaide I.E."/>
            <person name="Farber M."/>
            <person name="Gahlot S."/>
            <person name="Gamble J."/>
            <person name="Gupta D."/>
            <person name="Gupta Y."/>
            <person name="Jackson L."/>
            <person name="Malandrin L."/>
            <person name="Malas T.B."/>
            <person name="Moussa E."/>
            <person name="Nair M."/>
            <person name="Reid A.J."/>
            <person name="Sanders M."/>
            <person name="Sharma J."/>
            <person name="Tracey A."/>
            <person name="Quail M.A."/>
            <person name="Weir W."/>
            <person name="Wastling J.M."/>
            <person name="Hall N."/>
            <person name="Willadsen P."/>
            <person name="Lingelbach K."/>
            <person name="Shiels B."/>
            <person name="Tait A."/>
            <person name="Berriman M."/>
            <person name="Allred D.R."/>
            <person name="Pain A."/>
        </authorList>
    </citation>
    <scope>NUCLEOTIDE SEQUENCE [LARGE SCALE GENOMIC DNA]</scope>
    <source>
        <strain evidence="3">Bond</strain>
    </source>
</reference>
<dbReference type="AlphaFoldDB" id="A0A061D723"/>
<sequence>MRVIITTMNDTHEFKYVYNYSIFNPICHNNVVDSARDATTFLERSLRELRDVLDAADNVTSGSEESIAKLSNIFSTFVCLIFPPHTPFVIYDEEQERSRLRLLTHELARTFLNVIHKLKDSSVAPSLGLCDSKFMVNVLNLYWRNNEEIACDIASSCKLVNSSFSHDLAELVKSLLESLQKECDHLHFILSSLKQGMKFESSRSVESDGVFAVRSEASPFNRNALFVDKETVISDILSYLETILHYIDKEEYNYVLSISLTTAEEDSCLLAALTNSYYLSSAIYDHILSQRTPLYKQESISDGYETQFQTCLFYRCKMQALRCILEAVKYNVVIGGDEYNFDRKMIMDDLRDVKFHEYADEWNSISGTCQIREITGITDVAIIREHLIKHDFDVSNAIMDLVNRPVTEAPSRPVNKTPMKPIVDANMSTYFVPKETRQAVLNYWDYVNRPAVYDDDYDDEADFEDLIPIKAKVIYDEIIDSSDDSSESAESDREPRNQSGTSSGQNAAATSEPKSRQAENRPRDAAPHRGRGSRGSNRRQNFNRKRNTINLDAFG</sequence>
<evidence type="ECO:0000313" key="3">
    <source>
        <dbReference type="Proteomes" id="UP000033188"/>
    </source>
</evidence>
<feature type="region of interest" description="Disordered" evidence="1">
    <location>
        <begin position="480"/>
        <end position="555"/>
    </location>
</feature>
<dbReference type="OrthoDB" id="360922at2759"/>
<evidence type="ECO:0000313" key="2">
    <source>
        <dbReference type="EMBL" id="CDR96308.1"/>
    </source>
</evidence>
<name>A0A061D723_BABBI</name>
<dbReference type="KEGG" id="bbig:BBBOND_0302120"/>
<feature type="compositionally biased region" description="Basic and acidic residues" evidence="1">
    <location>
        <begin position="513"/>
        <end position="527"/>
    </location>
</feature>
<accession>A0A061D723</accession>
<keyword evidence="3" id="KW-1185">Reference proteome</keyword>
<gene>
    <name evidence="2" type="ORF">BBBOND_0302120</name>
</gene>
<organism evidence="2 3">
    <name type="scientific">Babesia bigemina</name>
    <dbReference type="NCBI Taxonomy" id="5866"/>
    <lineage>
        <taxon>Eukaryota</taxon>
        <taxon>Sar</taxon>
        <taxon>Alveolata</taxon>
        <taxon>Apicomplexa</taxon>
        <taxon>Aconoidasida</taxon>
        <taxon>Piroplasmida</taxon>
        <taxon>Babesiidae</taxon>
        <taxon>Babesia</taxon>
    </lineage>
</organism>
<evidence type="ECO:0000256" key="1">
    <source>
        <dbReference type="SAM" id="MobiDB-lite"/>
    </source>
</evidence>
<feature type="compositionally biased region" description="Polar residues" evidence="1">
    <location>
        <begin position="497"/>
        <end position="509"/>
    </location>
</feature>
<proteinExistence type="predicted"/>
<dbReference type="VEuPathDB" id="PiroplasmaDB:BBBOND_0302120"/>
<dbReference type="GeneID" id="24564849"/>
<dbReference type="RefSeq" id="XP_012768494.1">
    <property type="nucleotide sequence ID" value="XM_012913040.1"/>
</dbReference>
<feature type="compositionally biased region" description="Acidic residues" evidence="1">
    <location>
        <begin position="480"/>
        <end position="489"/>
    </location>
</feature>